<dbReference type="EMBL" id="AP014927">
    <property type="protein sequence ID" value="BAS04922.1"/>
    <property type="molecule type" value="Genomic_DNA"/>
</dbReference>
<keyword evidence="2" id="KW-1185">Reference proteome</keyword>
<proteinExistence type="predicted"/>
<sequence>MLSAKQIWRTQLAEKVIVAKEPEPHWDAKMRIFHHFILMPEGYQLTLEWIARTVYQNDSKHTLQMVEDVLRDMLLHGIFATKTELPCVFYRVHPEMRVVFESIKNEATYH</sequence>
<dbReference type="GeneID" id="26634591"/>
<dbReference type="RefSeq" id="YP_009207934.1">
    <property type="nucleotide sequence ID" value="NC_028899.1"/>
</dbReference>
<organism evidence="1 2">
    <name type="scientific">Ralstonia phage RSF1</name>
    <dbReference type="NCBI Taxonomy" id="1689679"/>
    <lineage>
        <taxon>Viruses</taxon>
        <taxon>Duplodnaviria</taxon>
        <taxon>Heunggongvirae</taxon>
        <taxon>Uroviricota</taxon>
        <taxon>Caudoviricetes</taxon>
        <taxon>Chimalliviridae</taxon>
        <taxon>Chiangmaivirus</taxon>
        <taxon>Chiangmaivirus RSF1</taxon>
    </lineage>
</organism>
<dbReference type="Proteomes" id="UP000202583">
    <property type="component" value="Segment"/>
</dbReference>
<dbReference type="KEGG" id="vg:26634591"/>
<evidence type="ECO:0000313" key="1">
    <source>
        <dbReference type="EMBL" id="BAS04922.1"/>
    </source>
</evidence>
<reference evidence="1 2" key="1">
    <citation type="submission" date="2015-07" db="EMBL/GenBank/DDBJ databases">
        <title>Two Asian jumbo phage RSL2 and RSF1 infecting the phytopathogen Ralstonia solanacearum share common features related to the phi-KZ-like phages.</title>
        <authorList>
            <person name="Kawasaki T."/>
            <person name="Fujie M."/>
            <person name="Chatchawankanphanich O."/>
            <person name="Ogata H."/>
            <person name="Yamada T."/>
        </authorList>
    </citation>
    <scope>NUCLEOTIDE SEQUENCE [LARGE SCALE GENOMIC DNA]</scope>
    <source>
        <strain evidence="1 2">RSF1</strain>
    </source>
</reference>
<evidence type="ECO:0000313" key="2">
    <source>
        <dbReference type="Proteomes" id="UP000202583"/>
    </source>
</evidence>
<accession>A0A0K2QQR3</accession>
<name>A0A0K2QQR3_9CAUD</name>
<protein>
    <submittedName>
        <fullName evidence="1">Uncharacterized protein</fullName>
    </submittedName>
</protein>
<dbReference type="OrthoDB" id="39416at10239"/>